<comment type="caution">
    <text evidence="5">The sequence shown here is derived from an EMBL/GenBank/DDBJ whole genome shotgun (WGS) entry which is preliminary data.</text>
</comment>
<keyword evidence="2" id="KW-0479">Metal-binding</keyword>
<dbReference type="SUPFAM" id="SSF51316">
    <property type="entry name" value="Mss4-like"/>
    <property type="match status" value="1"/>
</dbReference>
<name>A0AA40EIM8_9PEZI</name>
<evidence type="ECO:0000259" key="4">
    <source>
        <dbReference type="PROSITE" id="PS51891"/>
    </source>
</evidence>
<dbReference type="InterPro" id="IPR006913">
    <property type="entry name" value="CENP-V/GFA"/>
</dbReference>
<evidence type="ECO:0000256" key="1">
    <source>
        <dbReference type="ARBA" id="ARBA00005495"/>
    </source>
</evidence>
<evidence type="ECO:0000313" key="5">
    <source>
        <dbReference type="EMBL" id="KAK0738963.1"/>
    </source>
</evidence>
<sequence>MSTPTLKTFAGGCHCGAVRYAVDLDPSNLEASKCNCSICLKTNRISLSVDPDNFRLVSPASRDEVPNYQFASKSQHYLFCDKCGIHCFVNGSYEWEGKVVKNFSINAVTLDADQGLDLRELKLRYWDGKGENWGAGAVEKPPAGGCL</sequence>
<protein>
    <submittedName>
        <fullName evidence="5">Mss4-like protein</fullName>
    </submittedName>
</protein>
<evidence type="ECO:0000313" key="6">
    <source>
        <dbReference type="Proteomes" id="UP001172155"/>
    </source>
</evidence>
<proteinExistence type="inferred from homology"/>
<dbReference type="GO" id="GO:0046872">
    <property type="term" value="F:metal ion binding"/>
    <property type="evidence" value="ECO:0007669"/>
    <property type="project" value="UniProtKB-KW"/>
</dbReference>
<organism evidence="5 6">
    <name type="scientific">Schizothecium vesticola</name>
    <dbReference type="NCBI Taxonomy" id="314040"/>
    <lineage>
        <taxon>Eukaryota</taxon>
        <taxon>Fungi</taxon>
        <taxon>Dikarya</taxon>
        <taxon>Ascomycota</taxon>
        <taxon>Pezizomycotina</taxon>
        <taxon>Sordariomycetes</taxon>
        <taxon>Sordariomycetidae</taxon>
        <taxon>Sordariales</taxon>
        <taxon>Schizotheciaceae</taxon>
        <taxon>Schizothecium</taxon>
    </lineage>
</organism>
<evidence type="ECO:0000256" key="3">
    <source>
        <dbReference type="ARBA" id="ARBA00022833"/>
    </source>
</evidence>
<dbReference type="Proteomes" id="UP001172155">
    <property type="component" value="Unassembled WGS sequence"/>
</dbReference>
<reference evidence="5" key="1">
    <citation type="submission" date="2023-06" db="EMBL/GenBank/DDBJ databases">
        <title>Genome-scale phylogeny and comparative genomics of the fungal order Sordariales.</title>
        <authorList>
            <consortium name="Lawrence Berkeley National Laboratory"/>
            <person name="Hensen N."/>
            <person name="Bonometti L."/>
            <person name="Westerberg I."/>
            <person name="Brannstrom I.O."/>
            <person name="Guillou S."/>
            <person name="Cros-Aarteil S."/>
            <person name="Calhoun S."/>
            <person name="Haridas S."/>
            <person name="Kuo A."/>
            <person name="Mondo S."/>
            <person name="Pangilinan J."/>
            <person name="Riley R."/>
            <person name="LaButti K."/>
            <person name="Andreopoulos B."/>
            <person name="Lipzen A."/>
            <person name="Chen C."/>
            <person name="Yanf M."/>
            <person name="Daum C."/>
            <person name="Ng V."/>
            <person name="Clum A."/>
            <person name="Steindorff A."/>
            <person name="Ohm R."/>
            <person name="Martin F."/>
            <person name="Silar P."/>
            <person name="Natvig D."/>
            <person name="Lalanne C."/>
            <person name="Gautier V."/>
            <person name="Ament-velasquez S.L."/>
            <person name="Kruys A."/>
            <person name="Hutchinson M.I."/>
            <person name="Powell A.J."/>
            <person name="Barry K."/>
            <person name="Miller A.N."/>
            <person name="Grigoriev I.V."/>
            <person name="Debuchy R."/>
            <person name="Gladieux P."/>
            <person name="Thoren M.H."/>
            <person name="Johannesson H."/>
        </authorList>
    </citation>
    <scope>NUCLEOTIDE SEQUENCE</scope>
    <source>
        <strain evidence="5">SMH3187-1</strain>
    </source>
</reference>
<gene>
    <name evidence="5" type="ORF">B0T18DRAFT_423299</name>
</gene>
<dbReference type="PROSITE" id="PS51891">
    <property type="entry name" value="CENP_V_GFA"/>
    <property type="match status" value="1"/>
</dbReference>
<accession>A0AA40EIM8</accession>
<dbReference type="PANTHER" id="PTHR28620:SF1">
    <property type="entry name" value="CENP-V_GFA DOMAIN-CONTAINING PROTEIN"/>
    <property type="match status" value="1"/>
</dbReference>
<dbReference type="InterPro" id="IPR011057">
    <property type="entry name" value="Mss4-like_sf"/>
</dbReference>
<feature type="domain" description="CENP-V/GFA" evidence="4">
    <location>
        <begin position="9"/>
        <end position="127"/>
    </location>
</feature>
<dbReference type="InterPro" id="IPR052355">
    <property type="entry name" value="CENP-V-like"/>
</dbReference>
<dbReference type="AlphaFoldDB" id="A0AA40EIM8"/>
<dbReference type="PANTHER" id="PTHR28620">
    <property type="entry name" value="CENTROMERE PROTEIN V"/>
    <property type="match status" value="1"/>
</dbReference>
<dbReference type="EMBL" id="JAUKUD010000007">
    <property type="protein sequence ID" value="KAK0738963.1"/>
    <property type="molecule type" value="Genomic_DNA"/>
</dbReference>
<dbReference type="Gene3D" id="2.170.150.70">
    <property type="match status" value="1"/>
</dbReference>
<evidence type="ECO:0000256" key="2">
    <source>
        <dbReference type="ARBA" id="ARBA00022723"/>
    </source>
</evidence>
<keyword evidence="6" id="KW-1185">Reference proteome</keyword>
<comment type="similarity">
    <text evidence="1">Belongs to the Gfa family.</text>
</comment>
<keyword evidence="3" id="KW-0862">Zinc</keyword>
<dbReference type="Pfam" id="PF04828">
    <property type="entry name" value="GFA"/>
    <property type="match status" value="1"/>
</dbReference>
<dbReference type="GO" id="GO:0016846">
    <property type="term" value="F:carbon-sulfur lyase activity"/>
    <property type="evidence" value="ECO:0007669"/>
    <property type="project" value="InterPro"/>
</dbReference>